<evidence type="ECO:0000313" key="2">
    <source>
        <dbReference type="Proteomes" id="UP001430953"/>
    </source>
</evidence>
<organism evidence="1 2">
    <name type="scientific">Cardiocondyla obscurior</name>
    <dbReference type="NCBI Taxonomy" id="286306"/>
    <lineage>
        <taxon>Eukaryota</taxon>
        <taxon>Metazoa</taxon>
        <taxon>Ecdysozoa</taxon>
        <taxon>Arthropoda</taxon>
        <taxon>Hexapoda</taxon>
        <taxon>Insecta</taxon>
        <taxon>Pterygota</taxon>
        <taxon>Neoptera</taxon>
        <taxon>Endopterygota</taxon>
        <taxon>Hymenoptera</taxon>
        <taxon>Apocrita</taxon>
        <taxon>Aculeata</taxon>
        <taxon>Formicoidea</taxon>
        <taxon>Formicidae</taxon>
        <taxon>Myrmicinae</taxon>
        <taxon>Cardiocondyla</taxon>
    </lineage>
</organism>
<sequence>MLPQHNGSLVRHPNNQLVNYFPRKITLPCYISRNFHSLLQNMCTFSGRQKYPTTRTELMMSNGAATTRPNSPTHETRSVDWHWFAHDRKNKVLGPRFHLYLQNLWLPHCSTRAKHRGSK</sequence>
<accession>A0AAW2GFL7</accession>
<proteinExistence type="predicted"/>
<keyword evidence="2" id="KW-1185">Reference proteome</keyword>
<protein>
    <submittedName>
        <fullName evidence="1">Uncharacterized protein</fullName>
    </submittedName>
</protein>
<dbReference type="Proteomes" id="UP001430953">
    <property type="component" value="Unassembled WGS sequence"/>
</dbReference>
<dbReference type="AlphaFoldDB" id="A0AAW2GFL7"/>
<gene>
    <name evidence="1" type="ORF">PUN28_005387</name>
</gene>
<reference evidence="1 2" key="1">
    <citation type="submission" date="2023-03" db="EMBL/GenBank/DDBJ databases">
        <title>High recombination rates correlate with genetic variation in Cardiocondyla obscurior ants.</title>
        <authorList>
            <person name="Errbii M."/>
        </authorList>
    </citation>
    <scope>NUCLEOTIDE SEQUENCE [LARGE SCALE GENOMIC DNA]</scope>
    <source>
        <strain evidence="1">Alpha-2009</strain>
        <tissue evidence="1">Whole body</tissue>
    </source>
</reference>
<name>A0AAW2GFL7_9HYME</name>
<dbReference type="EMBL" id="JADYXP020000004">
    <property type="protein sequence ID" value="KAL0127011.1"/>
    <property type="molecule type" value="Genomic_DNA"/>
</dbReference>
<comment type="caution">
    <text evidence="1">The sequence shown here is derived from an EMBL/GenBank/DDBJ whole genome shotgun (WGS) entry which is preliminary data.</text>
</comment>
<evidence type="ECO:0000313" key="1">
    <source>
        <dbReference type="EMBL" id="KAL0127011.1"/>
    </source>
</evidence>